<dbReference type="GO" id="GO:0034116">
    <property type="term" value="P:positive regulation of heterotypic cell-cell adhesion"/>
    <property type="evidence" value="ECO:0007669"/>
    <property type="project" value="TreeGrafter"/>
</dbReference>
<dbReference type="Pfam" id="PF00147">
    <property type="entry name" value="Fibrinogen_C"/>
    <property type="match status" value="3"/>
</dbReference>
<keyword evidence="6" id="KW-1185">Reference proteome</keyword>
<feature type="non-terminal residue" evidence="5">
    <location>
        <position position="1057"/>
    </location>
</feature>
<comment type="caution">
    <text evidence="5">The sequence shown here is derived from an EMBL/GenBank/DDBJ whole genome shotgun (WGS) entry which is preliminary data.</text>
</comment>
<dbReference type="GO" id="GO:0005577">
    <property type="term" value="C:fibrinogen complex"/>
    <property type="evidence" value="ECO:0007669"/>
    <property type="project" value="TreeGrafter"/>
</dbReference>
<dbReference type="PROSITE" id="PS51406">
    <property type="entry name" value="FIBRINOGEN_C_2"/>
    <property type="match status" value="4"/>
</dbReference>
<dbReference type="OrthoDB" id="7735550at2759"/>
<dbReference type="PANTHER" id="PTHR47221:SF5">
    <property type="entry name" value="FIBRINOGEN C-TERMINAL DOMAIN-CONTAINING PROTEIN"/>
    <property type="match status" value="1"/>
</dbReference>
<dbReference type="InterPro" id="IPR014716">
    <property type="entry name" value="Fibrinogen_a/b/g_C_1"/>
</dbReference>
<evidence type="ECO:0000256" key="2">
    <source>
        <dbReference type="ARBA" id="ARBA00022525"/>
    </source>
</evidence>
<gene>
    <name evidence="5" type="ORF">PACLA_8A000071</name>
</gene>
<dbReference type="Proteomes" id="UP001152795">
    <property type="component" value="Unassembled WGS sequence"/>
</dbReference>
<dbReference type="AlphaFoldDB" id="A0A7D9EVX2"/>
<dbReference type="GO" id="GO:0005201">
    <property type="term" value="F:extracellular matrix structural constituent"/>
    <property type="evidence" value="ECO:0007669"/>
    <property type="project" value="TreeGrafter"/>
</dbReference>
<dbReference type="InterPro" id="IPR037579">
    <property type="entry name" value="FIB_ANG-like"/>
</dbReference>
<keyword evidence="3" id="KW-1015">Disulfide bond</keyword>
<dbReference type="SMART" id="SM00186">
    <property type="entry name" value="FBG"/>
    <property type="match status" value="1"/>
</dbReference>
<dbReference type="PANTHER" id="PTHR47221">
    <property type="entry name" value="FIBRINOGEN ALPHA CHAIN"/>
    <property type="match status" value="1"/>
</dbReference>
<accession>A0A7D9EVX2</accession>
<protein>
    <submittedName>
        <fullName evidence="5">Uncharacterized protein</fullName>
    </submittedName>
</protein>
<evidence type="ECO:0000313" key="5">
    <source>
        <dbReference type="EMBL" id="CAB4017885.1"/>
    </source>
</evidence>
<dbReference type="EMBL" id="CACRXK020009753">
    <property type="protein sequence ID" value="CAB4017885.1"/>
    <property type="molecule type" value="Genomic_DNA"/>
</dbReference>
<comment type="subcellular location">
    <subcellularLocation>
        <location evidence="1">Secreted</location>
    </subcellularLocation>
</comment>
<sequence>MYISVFVTLVVWSSLSHLWLSASAELEKVSLRGYDPGKCNKTNHGKLIMVKDRSNPTGEYFNPAYDCSDALNKISGAKDGFYWIKLSGNIPKKAYCDMSTDGGAWALIGRKTDAVTWTVPSNNKTVEPFGKPHWSSSLGDAPIVDFRVQVATKEDFSATRAHWSFRLKNKRPLKNLLMLNEGGCGRLWPGIGDISYVKDLQTEEIVTTKFRCSQFSSHHSKSDGYGWDMLNSCLNHPCSPGFAFHKKYPVQMDFSATGASGNTSGIIHDSTSFVGCENHKCCGCFGPVGGKKNYCGTECRAKNGGTIVKNLYTWFWVRSSLPKRVWNKCMEYKVTVAQGKVVWYKLYHGNTVPVMGRCIQNDALLNDGIVVVPDSAAAQKVPPVPGLLEYREDTKRLYVRSNGTWNVIGEQKKVLGKAVEQIKPRFEQLEKKVTNEHKTDFEQLKKSLAELKSQLGSVNKSLNVMKPKVLGESCATLYKSGKRYDGVYTVNYPHDLGSFQVRCDMQTDGGGWTVFQRRQDASVNFYRGWQDYKSGFGDLNGNFWLGLDEIHRLTKSGQNVLRVDLMDWTNETAYAKYGSFSVASESNGYRLDLGSFSETTDGSNPTGEYFNPAYDCSDALNKISGAMAGFYWIKLSGNVPKKAYCDMSTDGGGWVLIGRKTNAVTWTVPSNNKTVEPFGKPHWSSSLGDAPIVDFRVQMATQEDFSATKAHWSFRLKNKRALKNLLMLNKGGCGRLWPGIGDISYVKDLQTEEIVTTKFRCSQFSSYHSKSDGYGWDMLNNCLNSPCSPGFAFHTKYPVQMDFSGAFSYSASGNITSGITHESTSFVGCENHKCCGCFGPVGGKKNYCGTDCSVKNGGTFVKNVYTWFWVRSSLPKRVWNKCMEYKVTVSQGKVVWYKLYNGNSIPVMGRCDRNEILLDDGIVVVPDRATAQKVPPVPGLLEYRKDTQKLYVRSNQTWNVIGQENKLNIEFAKLEKNLAELKTQLGRVNKTVNADHIKDKVQPTSGKPISTTATPATICSSLYKSGRRRDGVYTINPDGLGSFQVRCDMQTDGGGWT</sequence>
<organism evidence="5 6">
    <name type="scientific">Paramuricea clavata</name>
    <name type="common">Red gorgonian</name>
    <name type="synonym">Violescent sea-whip</name>
    <dbReference type="NCBI Taxonomy" id="317549"/>
    <lineage>
        <taxon>Eukaryota</taxon>
        <taxon>Metazoa</taxon>
        <taxon>Cnidaria</taxon>
        <taxon>Anthozoa</taxon>
        <taxon>Octocorallia</taxon>
        <taxon>Malacalcyonacea</taxon>
        <taxon>Plexauridae</taxon>
        <taxon>Paramuricea</taxon>
    </lineage>
</organism>
<dbReference type="InterPro" id="IPR036056">
    <property type="entry name" value="Fibrinogen-like_C"/>
</dbReference>
<dbReference type="InterPro" id="IPR002181">
    <property type="entry name" value="Fibrinogen_a/b/g_C_dom"/>
</dbReference>
<dbReference type="SUPFAM" id="SSF56496">
    <property type="entry name" value="Fibrinogen C-terminal domain-like"/>
    <property type="match status" value="4"/>
</dbReference>
<keyword evidence="2" id="KW-0964">Secreted</keyword>
<name>A0A7D9EVX2_PARCT</name>
<evidence type="ECO:0000256" key="4">
    <source>
        <dbReference type="ARBA" id="ARBA00023180"/>
    </source>
</evidence>
<evidence type="ECO:0000313" key="6">
    <source>
        <dbReference type="Proteomes" id="UP001152795"/>
    </source>
</evidence>
<dbReference type="GO" id="GO:0030674">
    <property type="term" value="F:protein-macromolecule adaptor activity"/>
    <property type="evidence" value="ECO:0007669"/>
    <property type="project" value="TreeGrafter"/>
</dbReference>
<dbReference type="NCBIfam" id="NF040941">
    <property type="entry name" value="GGGWT_bact"/>
    <property type="match status" value="4"/>
</dbReference>
<dbReference type="Gene3D" id="3.90.215.10">
    <property type="entry name" value="Gamma Fibrinogen, chain A, domain 1"/>
    <property type="match status" value="4"/>
</dbReference>
<evidence type="ECO:0000256" key="1">
    <source>
        <dbReference type="ARBA" id="ARBA00004613"/>
    </source>
</evidence>
<proteinExistence type="predicted"/>
<evidence type="ECO:0000256" key="3">
    <source>
        <dbReference type="ARBA" id="ARBA00023157"/>
    </source>
</evidence>
<reference evidence="5" key="1">
    <citation type="submission" date="2020-04" db="EMBL/GenBank/DDBJ databases">
        <authorList>
            <person name="Alioto T."/>
            <person name="Alioto T."/>
            <person name="Gomez Garrido J."/>
        </authorList>
    </citation>
    <scope>NUCLEOTIDE SEQUENCE</scope>
    <source>
        <strain evidence="5">A484AB</strain>
    </source>
</reference>
<keyword evidence="4" id="KW-0325">Glycoprotein</keyword>